<dbReference type="InterPro" id="IPR000652">
    <property type="entry name" value="Triosephosphate_isomerase"/>
</dbReference>
<dbReference type="InterPro" id="IPR022896">
    <property type="entry name" value="TrioseP_Isoase_bac/euk"/>
</dbReference>
<accession>A0AAD1XQ74</accession>
<keyword evidence="5 8" id="KW-0312">Gluconeogenesis</keyword>
<evidence type="ECO:0000256" key="8">
    <source>
        <dbReference type="RuleBase" id="RU363013"/>
    </source>
</evidence>
<dbReference type="Pfam" id="PF00121">
    <property type="entry name" value="TIM"/>
    <property type="match status" value="1"/>
</dbReference>
<keyword evidence="10" id="KW-1185">Reference proteome</keyword>
<dbReference type="GO" id="GO:0004807">
    <property type="term" value="F:triose-phosphate isomerase activity"/>
    <property type="evidence" value="ECO:0007669"/>
    <property type="project" value="UniProtKB-EC"/>
</dbReference>
<comment type="pathway">
    <text evidence="1 8">Carbohydrate degradation; glycolysis; D-glyceraldehyde 3-phosphate from glycerone phosphate: step 1/1.</text>
</comment>
<dbReference type="PROSITE" id="PS51440">
    <property type="entry name" value="TIM_2"/>
    <property type="match status" value="1"/>
</dbReference>
<evidence type="ECO:0000313" key="9">
    <source>
        <dbReference type="EMBL" id="CAI2376802.1"/>
    </source>
</evidence>
<evidence type="ECO:0000256" key="2">
    <source>
        <dbReference type="ARBA" id="ARBA00004742"/>
    </source>
</evidence>
<dbReference type="PANTHER" id="PTHR21139">
    <property type="entry name" value="TRIOSEPHOSPHATE ISOMERASE"/>
    <property type="match status" value="1"/>
</dbReference>
<proteinExistence type="inferred from homology"/>
<dbReference type="GO" id="GO:0006094">
    <property type="term" value="P:gluconeogenesis"/>
    <property type="evidence" value="ECO:0007669"/>
    <property type="project" value="UniProtKB-KW"/>
</dbReference>
<dbReference type="EC" id="5.3.1.1" evidence="8"/>
<name>A0AAD1XQ74_EUPCR</name>
<organism evidence="9 10">
    <name type="scientific">Euplotes crassus</name>
    <dbReference type="NCBI Taxonomy" id="5936"/>
    <lineage>
        <taxon>Eukaryota</taxon>
        <taxon>Sar</taxon>
        <taxon>Alveolata</taxon>
        <taxon>Ciliophora</taxon>
        <taxon>Intramacronucleata</taxon>
        <taxon>Spirotrichea</taxon>
        <taxon>Hypotrichia</taxon>
        <taxon>Euplotida</taxon>
        <taxon>Euplotidae</taxon>
        <taxon>Moneuplotes</taxon>
    </lineage>
</organism>
<dbReference type="GO" id="GO:0005829">
    <property type="term" value="C:cytosol"/>
    <property type="evidence" value="ECO:0007669"/>
    <property type="project" value="TreeGrafter"/>
</dbReference>
<keyword evidence="6 8" id="KW-0324">Glycolysis</keyword>
<dbReference type="AlphaFoldDB" id="A0AAD1XQ74"/>
<dbReference type="PANTHER" id="PTHR21139:SF2">
    <property type="entry name" value="TRIOSEPHOSPHATE ISOMERASE"/>
    <property type="match status" value="1"/>
</dbReference>
<dbReference type="InterPro" id="IPR020861">
    <property type="entry name" value="Triosephosphate_isomerase_AS"/>
</dbReference>
<dbReference type="PROSITE" id="PS00171">
    <property type="entry name" value="TIM_1"/>
    <property type="match status" value="1"/>
</dbReference>
<comment type="similarity">
    <text evidence="3 8">Belongs to the triosephosphate isomerase family.</text>
</comment>
<comment type="pathway">
    <text evidence="2 8">Carbohydrate biosynthesis; gluconeogenesis.</text>
</comment>
<dbReference type="NCBIfam" id="TIGR00419">
    <property type="entry name" value="tim"/>
    <property type="match status" value="1"/>
</dbReference>
<evidence type="ECO:0000256" key="7">
    <source>
        <dbReference type="ARBA" id="ARBA00023235"/>
    </source>
</evidence>
<dbReference type="EMBL" id="CAMPGE010018385">
    <property type="protein sequence ID" value="CAI2376802.1"/>
    <property type="molecule type" value="Genomic_DNA"/>
</dbReference>
<evidence type="ECO:0000256" key="5">
    <source>
        <dbReference type="ARBA" id="ARBA00022432"/>
    </source>
</evidence>
<dbReference type="GO" id="GO:0006096">
    <property type="term" value="P:glycolytic process"/>
    <property type="evidence" value="ECO:0007669"/>
    <property type="project" value="UniProtKB-KW"/>
</dbReference>
<reference evidence="9" key="1">
    <citation type="submission" date="2023-07" db="EMBL/GenBank/DDBJ databases">
        <authorList>
            <consortium name="AG Swart"/>
            <person name="Singh M."/>
            <person name="Singh A."/>
            <person name="Seah K."/>
            <person name="Emmerich C."/>
        </authorList>
    </citation>
    <scope>NUCLEOTIDE SEQUENCE</scope>
    <source>
        <strain evidence="9">DP1</strain>
    </source>
</reference>
<keyword evidence="7 8" id="KW-0413">Isomerase</keyword>
<dbReference type="GO" id="GO:0019563">
    <property type="term" value="P:glycerol catabolic process"/>
    <property type="evidence" value="ECO:0007669"/>
    <property type="project" value="TreeGrafter"/>
</dbReference>
<dbReference type="CDD" id="cd00311">
    <property type="entry name" value="TIM"/>
    <property type="match status" value="1"/>
</dbReference>
<dbReference type="Proteomes" id="UP001295684">
    <property type="component" value="Unassembled WGS sequence"/>
</dbReference>
<evidence type="ECO:0000256" key="3">
    <source>
        <dbReference type="ARBA" id="ARBA00007422"/>
    </source>
</evidence>
<protein>
    <recommendedName>
        <fullName evidence="8">Triosephosphate isomerase</fullName>
        <ecNumber evidence="8">5.3.1.1</ecNumber>
    </recommendedName>
</protein>
<evidence type="ECO:0000256" key="6">
    <source>
        <dbReference type="ARBA" id="ARBA00023152"/>
    </source>
</evidence>
<dbReference type="Gene3D" id="3.20.20.70">
    <property type="entry name" value="Aldolase class I"/>
    <property type="match status" value="1"/>
</dbReference>
<gene>
    <name evidence="9" type="ORF">ECRASSUSDP1_LOCUS18179</name>
</gene>
<evidence type="ECO:0000313" key="10">
    <source>
        <dbReference type="Proteomes" id="UP001295684"/>
    </source>
</evidence>
<sequence>MEGARRYFVGGNWKCNGALEFNKFLIEDVINKLEFDPAKVDVIVAPTTLHIAMAKVMVADNVKVASQNVSLYGTGAYTGEIAAEQLTDFGIEWVIIGHSERRALYGEANETVGTKVSNALEAGLNVILCIGETLEQRESNSTNDVLKEQLDACKESVKDWSKVVIAYEPVWAIGTGKVATPEQAQETHAYIRQWMAENVSEEVGAATRIIYGGSVNDKNCGDLINQSEIDGFLVGGASLKLAFQKIVSTASEHQGTQESA</sequence>
<dbReference type="GO" id="GO:0046166">
    <property type="term" value="P:glyceraldehyde-3-phosphate biosynthetic process"/>
    <property type="evidence" value="ECO:0007669"/>
    <property type="project" value="TreeGrafter"/>
</dbReference>
<dbReference type="HAMAP" id="MF_00147_B">
    <property type="entry name" value="TIM_B"/>
    <property type="match status" value="1"/>
</dbReference>
<comment type="subunit">
    <text evidence="4">Homodimer.</text>
</comment>
<dbReference type="FunFam" id="3.20.20.70:FF:000020">
    <property type="entry name" value="Triosephosphate isomerase"/>
    <property type="match status" value="1"/>
</dbReference>
<comment type="catalytic activity">
    <reaction evidence="8">
        <text>D-glyceraldehyde 3-phosphate = dihydroxyacetone phosphate</text>
        <dbReference type="Rhea" id="RHEA:18585"/>
        <dbReference type="ChEBI" id="CHEBI:57642"/>
        <dbReference type="ChEBI" id="CHEBI:59776"/>
        <dbReference type="EC" id="5.3.1.1"/>
    </reaction>
</comment>
<comment type="caution">
    <text evidence="9">The sequence shown here is derived from an EMBL/GenBank/DDBJ whole genome shotgun (WGS) entry which is preliminary data.</text>
</comment>
<evidence type="ECO:0000256" key="1">
    <source>
        <dbReference type="ARBA" id="ARBA00004680"/>
    </source>
</evidence>
<evidence type="ECO:0000256" key="4">
    <source>
        <dbReference type="ARBA" id="ARBA00011738"/>
    </source>
</evidence>
<dbReference type="InterPro" id="IPR035990">
    <property type="entry name" value="TIM_sf"/>
</dbReference>
<dbReference type="InterPro" id="IPR013785">
    <property type="entry name" value="Aldolase_TIM"/>
</dbReference>
<dbReference type="SUPFAM" id="SSF51351">
    <property type="entry name" value="Triosephosphate isomerase (TIM)"/>
    <property type="match status" value="1"/>
</dbReference>